<accession>F2UN57</accession>
<dbReference type="GO" id="GO:0004340">
    <property type="term" value="F:glucokinase activity"/>
    <property type="evidence" value="ECO:0007669"/>
    <property type="project" value="InterPro"/>
</dbReference>
<proteinExistence type="predicted"/>
<dbReference type="KEGG" id="sre:PTSG_09250"/>
<dbReference type="OMA" id="PWTISPS"/>
<name>F2UN57_SALR5</name>
<evidence type="ECO:0000256" key="3">
    <source>
        <dbReference type="SAM" id="Phobius"/>
    </source>
</evidence>
<dbReference type="Gene3D" id="3.40.367.20">
    <property type="match status" value="1"/>
</dbReference>
<dbReference type="Proteomes" id="UP000007799">
    <property type="component" value="Unassembled WGS sequence"/>
</dbReference>
<keyword evidence="1" id="KW-0808">Transferase</keyword>
<sequence>MGRGDKKTFVMAGDVGGTNARFALFNVPKGSATVPETELLKSHQLVFTRNYKNNDFAQFADAVSRFLQDVETETGEAVTAIATACFAVAGPVFKNVVQLTNRGWNIAAPDLERTFNIGAVKLVNDFAANGYGLLTLDTSEYEVLQEGKCDPTAPIGLIGAGTGLGECFLTSKNGEYDAFPCEGGHVEFAPRSDIEVEMLQFLSKKFGTQGARGRVSCERIVSGKGIVNVYEFLAHRFPDKVDKKKHEEIMASPEGGRVPIRLVRSEDLGLRGAHVVATRLLVQPTPTAATTAIASSTTPSTSRPCAPCGPCGPCHGVCGALATVAVTSITAAFAGAAFYHMLSRRT</sequence>
<dbReference type="AlphaFoldDB" id="F2UN57"/>
<dbReference type="GO" id="GO:0006096">
    <property type="term" value="P:glycolytic process"/>
    <property type="evidence" value="ECO:0007669"/>
    <property type="project" value="InterPro"/>
</dbReference>
<dbReference type="GO" id="GO:0005536">
    <property type="term" value="F:D-glucose binding"/>
    <property type="evidence" value="ECO:0007669"/>
    <property type="project" value="InterPro"/>
</dbReference>
<dbReference type="SUPFAM" id="SSF53067">
    <property type="entry name" value="Actin-like ATPase domain"/>
    <property type="match status" value="1"/>
</dbReference>
<dbReference type="STRING" id="946362.F2UN57"/>
<organism evidence="5">
    <name type="scientific">Salpingoeca rosetta (strain ATCC 50818 / BSB-021)</name>
    <dbReference type="NCBI Taxonomy" id="946362"/>
    <lineage>
        <taxon>Eukaryota</taxon>
        <taxon>Choanoflagellata</taxon>
        <taxon>Craspedida</taxon>
        <taxon>Salpingoecidae</taxon>
        <taxon>Salpingoeca</taxon>
    </lineage>
</organism>
<protein>
    <recommendedName>
        <fullName evidence="6">Glucokinase</fullName>
    </recommendedName>
</protein>
<dbReference type="Pfam" id="PF02685">
    <property type="entry name" value="Glucokinase"/>
    <property type="match status" value="1"/>
</dbReference>
<dbReference type="RefSeq" id="XP_004989505.1">
    <property type="nucleotide sequence ID" value="XM_004989448.1"/>
</dbReference>
<dbReference type="PANTHER" id="PTHR47363:SF1">
    <property type="entry name" value="GLUCOKINASE"/>
    <property type="match status" value="1"/>
</dbReference>
<dbReference type="CDD" id="cd24008">
    <property type="entry name" value="ASKHA_NBD_GLK"/>
    <property type="match status" value="1"/>
</dbReference>
<dbReference type="InParanoid" id="F2UN57"/>
<reference evidence="4" key="1">
    <citation type="submission" date="2009-08" db="EMBL/GenBank/DDBJ databases">
        <title>Annotation of Salpingoeca rosetta.</title>
        <authorList>
            <consortium name="The Broad Institute Genome Sequencing Platform"/>
            <person name="Russ C."/>
            <person name="Cuomo C."/>
            <person name="Burger G."/>
            <person name="Gray M.W."/>
            <person name="Holland P.W.H."/>
            <person name="King N."/>
            <person name="Lang F.B.F."/>
            <person name="Roger A.J."/>
            <person name="Ruiz-Trillo I."/>
            <person name="Young S.K."/>
            <person name="Zeng Q."/>
            <person name="Gargeya S."/>
            <person name="Alvarado L."/>
            <person name="Berlin A."/>
            <person name="Chapman S.B."/>
            <person name="Chen Z."/>
            <person name="Freedman E."/>
            <person name="Gellesch M."/>
            <person name="Goldberg J."/>
            <person name="Griggs A."/>
            <person name="Gujja S."/>
            <person name="Heilman E."/>
            <person name="Heiman D."/>
            <person name="Howarth C."/>
            <person name="Mehta T."/>
            <person name="Neiman D."/>
            <person name="Pearson M."/>
            <person name="Roberts A."/>
            <person name="Saif S."/>
            <person name="Shea T."/>
            <person name="Shenoy N."/>
            <person name="Sisk P."/>
            <person name="Stolte C."/>
            <person name="Sykes S."/>
            <person name="White J."/>
            <person name="Yandava C."/>
            <person name="Haas B."/>
            <person name="Nusbaum C."/>
            <person name="Birren B."/>
        </authorList>
    </citation>
    <scope>NUCLEOTIDE SEQUENCE [LARGE SCALE GENOMIC DNA]</scope>
    <source>
        <strain evidence="4">ATCC 50818</strain>
    </source>
</reference>
<gene>
    <name evidence="4" type="ORF">PTSG_09250</name>
</gene>
<dbReference type="EMBL" id="GL832983">
    <property type="protein sequence ID" value="EGD78556.1"/>
    <property type="molecule type" value="Genomic_DNA"/>
</dbReference>
<dbReference type="OrthoDB" id="10251652at2759"/>
<evidence type="ECO:0000313" key="4">
    <source>
        <dbReference type="EMBL" id="EGD78556.1"/>
    </source>
</evidence>
<feature type="transmembrane region" description="Helical" evidence="3">
    <location>
        <begin position="320"/>
        <end position="342"/>
    </location>
</feature>
<dbReference type="Gene3D" id="3.30.420.40">
    <property type="match status" value="1"/>
</dbReference>
<evidence type="ECO:0000256" key="1">
    <source>
        <dbReference type="ARBA" id="ARBA00022679"/>
    </source>
</evidence>
<dbReference type="PANTHER" id="PTHR47363">
    <property type="entry name" value="GLUCOKINASE"/>
    <property type="match status" value="1"/>
</dbReference>
<keyword evidence="3" id="KW-1133">Transmembrane helix</keyword>
<dbReference type="eggNOG" id="ENOG502QSB1">
    <property type="taxonomic scope" value="Eukaryota"/>
</dbReference>
<dbReference type="GO" id="GO:0005524">
    <property type="term" value="F:ATP binding"/>
    <property type="evidence" value="ECO:0007669"/>
    <property type="project" value="InterPro"/>
</dbReference>
<evidence type="ECO:0008006" key="6">
    <source>
        <dbReference type="Google" id="ProtNLM"/>
    </source>
</evidence>
<keyword evidence="5" id="KW-1185">Reference proteome</keyword>
<dbReference type="GeneID" id="16070054"/>
<evidence type="ECO:0000313" key="5">
    <source>
        <dbReference type="Proteomes" id="UP000007799"/>
    </source>
</evidence>
<keyword evidence="3" id="KW-0812">Transmembrane</keyword>
<evidence type="ECO:0000256" key="2">
    <source>
        <dbReference type="ARBA" id="ARBA00022777"/>
    </source>
</evidence>
<dbReference type="InterPro" id="IPR003836">
    <property type="entry name" value="Glucokinase"/>
</dbReference>
<keyword evidence="3" id="KW-0472">Membrane</keyword>
<dbReference type="InterPro" id="IPR043129">
    <property type="entry name" value="ATPase_NBD"/>
</dbReference>
<keyword evidence="2" id="KW-0418">Kinase</keyword>